<feature type="transmembrane region" description="Helical" evidence="1">
    <location>
        <begin position="265"/>
        <end position="288"/>
    </location>
</feature>
<evidence type="ECO:0000313" key="2">
    <source>
        <dbReference type="EMBL" id="KAK1267974.1"/>
    </source>
</evidence>
<proteinExistence type="predicted"/>
<feature type="transmembrane region" description="Helical" evidence="1">
    <location>
        <begin position="233"/>
        <end position="253"/>
    </location>
</feature>
<dbReference type="PANTHER" id="PTHR33133">
    <property type="entry name" value="OS08G0107100 PROTEIN-RELATED"/>
    <property type="match status" value="1"/>
</dbReference>
<evidence type="ECO:0000313" key="3">
    <source>
        <dbReference type="Proteomes" id="UP001179952"/>
    </source>
</evidence>
<protein>
    <submittedName>
        <fullName evidence="2">Uncharacterized protein</fullName>
    </submittedName>
</protein>
<dbReference type="Proteomes" id="UP001179952">
    <property type="component" value="Unassembled WGS sequence"/>
</dbReference>
<name>A0AAV9AUD7_ACOGR</name>
<keyword evidence="1" id="KW-0472">Membrane</keyword>
<feature type="transmembrane region" description="Helical" evidence="1">
    <location>
        <begin position="196"/>
        <end position="212"/>
    </location>
</feature>
<keyword evidence="1" id="KW-0812">Transmembrane</keyword>
<comment type="caution">
    <text evidence="2">The sequence shown here is derived from an EMBL/GenBank/DDBJ whole genome shotgun (WGS) entry which is preliminary data.</text>
</comment>
<accession>A0AAV9AUD7</accession>
<reference evidence="2" key="1">
    <citation type="journal article" date="2023" name="Nat. Commun.">
        <title>Diploid and tetraploid genomes of Acorus and the evolution of monocots.</title>
        <authorList>
            <person name="Ma L."/>
            <person name="Liu K.W."/>
            <person name="Li Z."/>
            <person name="Hsiao Y.Y."/>
            <person name="Qi Y."/>
            <person name="Fu T."/>
            <person name="Tang G.D."/>
            <person name="Zhang D."/>
            <person name="Sun W.H."/>
            <person name="Liu D.K."/>
            <person name="Li Y."/>
            <person name="Chen G.Z."/>
            <person name="Liu X.D."/>
            <person name="Liao X.Y."/>
            <person name="Jiang Y.T."/>
            <person name="Yu X."/>
            <person name="Hao Y."/>
            <person name="Huang J."/>
            <person name="Zhao X.W."/>
            <person name="Ke S."/>
            <person name="Chen Y.Y."/>
            <person name="Wu W.L."/>
            <person name="Hsu J.L."/>
            <person name="Lin Y.F."/>
            <person name="Huang M.D."/>
            <person name="Li C.Y."/>
            <person name="Huang L."/>
            <person name="Wang Z.W."/>
            <person name="Zhao X."/>
            <person name="Zhong W.Y."/>
            <person name="Peng D.H."/>
            <person name="Ahmad S."/>
            <person name="Lan S."/>
            <person name="Zhang J.S."/>
            <person name="Tsai W.C."/>
            <person name="Van de Peer Y."/>
            <person name="Liu Z.J."/>
        </authorList>
    </citation>
    <scope>NUCLEOTIDE SEQUENCE</scope>
    <source>
        <strain evidence="2">SCP</strain>
    </source>
</reference>
<feature type="transmembrane region" description="Helical" evidence="1">
    <location>
        <begin position="173"/>
        <end position="190"/>
    </location>
</feature>
<keyword evidence="1" id="KW-1133">Transmembrane helix</keyword>
<evidence type="ECO:0000256" key="1">
    <source>
        <dbReference type="SAM" id="Phobius"/>
    </source>
</evidence>
<gene>
    <name evidence="2" type="ORF">QJS04_geneDACA022888</name>
</gene>
<keyword evidence="3" id="KW-1185">Reference proteome</keyword>
<dbReference type="EMBL" id="JAUJYN010000006">
    <property type="protein sequence ID" value="KAK1267974.1"/>
    <property type="molecule type" value="Genomic_DNA"/>
</dbReference>
<sequence>MKPEKITSGDSSPPLRASSILWVSLTLPFKNPKLMISNMLIVLTVYSLLALGLNLTLSPVMSDMDSKAALLPKEDPTSPEGEETVNGLLKDSRELLRIELAFMVPFFIISLYSLVTVVSSSAVTYHDKALTLGAMLSDIKWAWKGPAITSLYIIAFTVAYLFVIVFSTIVSMLIIKGAAGIVLIAVVVILTSLHYLYLMAVWMVSLVASVLEEDCYGMEAIKKARELTKGRRLQGFALVLIISVVSFVVVALVNPKQASGSMVQTVMAMFIGCLFKMIMFMVFTVFYYDCKKSSGEEVVVVPGTKGYTMILAVEAI</sequence>
<dbReference type="AlphaFoldDB" id="A0AAV9AUD7"/>
<dbReference type="PANTHER" id="PTHR33133:SF1">
    <property type="entry name" value="EXPRESSED PROTEIN-RELATED"/>
    <property type="match status" value="1"/>
</dbReference>
<reference evidence="2" key="2">
    <citation type="submission" date="2023-06" db="EMBL/GenBank/DDBJ databases">
        <authorList>
            <person name="Ma L."/>
            <person name="Liu K.-W."/>
            <person name="Li Z."/>
            <person name="Hsiao Y.-Y."/>
            <person name="Qi Y."/>
            <person name="Fu T."/>
            <person name="Tang G."/>
            <person name="Zhang D."/>
            <person name="Sun W.-H."/>
            <person name="Liu D.-K."/>
            <person name="Li Y."/>
            <person name="Chen G.-Z."/>
            <person name="Liu X.-D."/>
            <person name="Liao X.-Y."/>
            <person name="Jiang Y.-T."/>
            <person name="Yu X."/>
            <person name="Hao Y."/>
            <person name="Huang J."/>
            <person name="Zhao X.-W."/>
            <person name="Ke S."/>
            <person name="Chen Y.-Y."/>
            <person name="Wu W.-L."/>
            <person name="Hsu J.-L."/>
            <person name="Lin Y.-F."/>
            <person name="Huang M.-D."/>
            <person name="Li C.-Y."/>
            <person name="Huang L."/>
            <person name="Wang Z.-W."/>
            <person name="Zhao X."/>
            <person name="Zhong W.-Y."/>
            <person name="Peng D.-H."/>
            <person name="Ahmad S."/>
            <person name="Lan S."/>
            <person name="Zhang J.-S."/>
            <person name="Tsai W.-C."/>
            <person name="Van De Peer Y."/>
            <person name="Liu Z.-J."/>
        </authorList>
    </citation>
    <scope>NUCLEOTIDE SEQUENCE</scope>
    <source>
        <strain evidence="2">SCP</strain>
        <tissue evidence="2">Leaves</tissue>
    </source>
</reference>
<feature type="transmembrane region" description="Helical" evidence="1">
    <location>
        <begin position="100"/>
        <end position="125"/>
    </location>
</feature>
<organism evidence="2 3">
    <name type="scientific">Acorus gramineus</name>
    <name type="common">Dwarf sweet flag</name>
    <dbReference type="NCBI Taxonomy" id="55184"/>
    <lineage>
        <taxon>Eukaryota</taxon>
        <taxon>Viridiplantae</taxon>
        <taxon>Streptophyta</taxon>
        <taxon>Embryophyta</taxon>
        <taxon>Tracheophyta</taxon>
        <taxon>Spermatophyta</taxon>
        <taxon>Magnoliopsida</taxon>
        <taxon>Liliopsida</taxon>
        <taxon>Acoraceae</taxon>
        <taxon>Acorus</taxon>
    </lineage>
</organism>
<feature type="transmembrane region" description="Helical" evidence="1">
    <location>
        <begin position="145"/>
        <end position="166"/>
    </location>
</feature>
<feature type="transmembrane region" description="Helical" evidence="1">
    <location>
        <begin position="34"/>
        <end position="57"/>
    </location>
</feature>